<gene>
    <name evidence="1" type="ORF">HPB49_025215</name>
</gene>
<name>A0ACB8D9C0_DERSI</name>
<dbReference type="Proteomes" id="UP000821865">
    <property type="component" value="Chromosome 3"/>
</dbReference>
<keyword evidence="2" id="KW-1185">Reference proteome</keyword>
<evidence type="ECO:0000313" key="1">
    <source>
        <dbReference type="EMBL" id="KAH7960943.1"/>
    </source>
</evidence>
<sequence length="521" mass="57669">MGPCPGRGAGGALDSVIIADEVEAGPAVDELGAVDLAEDAADANAPAVPPNPPAVAANLPDGPAIIEPAIVLQRQPRKCRATVVCGLIGALVCVTVYGVLGPRASPTTLLIRPWRLYVVRKQDHGVPRIMVWTGRPSESTAAPPFVNAASVLAVPKAPRYNENWIACPFIDNTGDDPLELRCTVTYDRSLVMESDAIVFLADSVNMHDLPGQRAVPQLWVLWARQAPALDIRGAVQFNLFGAWKSRSSIPDELLPLFNWTMGSREGAHVNSTNKYFRPNRTPTVKKGWSFEIRWPTVASRRPLPPERLNRSERSAMLLKRRADAAWIAADCEQRKFEEEARALRASEDQANDSVVKSFKMHVVPDCGLGCCESMADCVAYVARHFNFIVVTQTPACFPSVYELIYEAFKHDLVPVVLMSSRYDQLHLPPKSTVSVAEMQNTMYLEEYVRYLLDHPAAYEAYFAWKRNFTVATLEHDLCPLCAAMHGLSKRKYPAGRDVLHYAATNVVDFERKSNLMVFPVT</sequence>
<evidence type="ECO:0000313" key="2">
    <source>
        <dbReference type="Proteomes" id="UP000821865"/>
    </source>
</evidence>
<proteinExistence type="predicted"/>
<accession>A0ACB8D9C0</accession>
<reference evidence="1" key="1">
    <citation type="submission" date="2020-05" db="EMBL/GenBank/DDBJ databases">
        <title>Large-scale comparative analyses of tick genomes elucidate their genetic diversity and vector capacities.</title>
        <authorList>
            <person name="Jia N."/>
            <person name="Wang J."/>
            <person name="Shi W."/>
            <person name="Du L."/>
            <person name="Sun Y."/>
            <person name="Zhan W."/>
            <person name="Jiang J."/>
            <person name="Wang Q."/>
            <person name="Zhang B."/>
            <person name="Ji P."/>
            <person name="Sakyi L.B."/>
            <person name="Cui X."/>
            <person name="Yuan T."/>
            <person name="Jiang B."/>
            <person name="Yang W."/>
            <person name="Lam T.T.-Y."/>
            <person name="Chang Q."/>
            <person name="Ding S."/>
            <person name="Wang X."/>
            <person name="Zhu J."/>
            <person name="Ruan X."/>
            <person name="Zhao L."/>
            <person name="Wei J."/>
            <person name="Que T."/>
            <person name="Du C."/>
            <person name="Cheng J."/>
            <person name="Dai P."/>
            <person name="Han X."/>
            <person name="Huang E."/>
            <person name="Gao Y."/>
            <person name="Liu J."/>
            <person name="Shao H."/>
            <person name="Ye R."/>
            <person name="Li L."/>
            <person name="Wei W."/>
            <person name="Wang X."/>
            <person name="Wang C."/>
            <person name="Yang T."/>
            <person name="Huo Q."/>
            <person name="Li W."/>
            <person name="Guo W."/>
            <person name="Chen H."/>
            <person name="Zhou L."/>
            <person name="Ni X."/>
            <person name="Tian J."/>
            <person name="Zhou Y."/>
            <person name="Sheng Y."/>
            <person name="Liu T."/>
            <person name="Pan Y."/>
            <person name="Xia L."/>
            <person name="Li J."/>
            <person name="Zhao F."/>
            <person name="Cao W."/>
        </authorList>
    </citation>
    <scope>NUCLEOTIDE SEQUENCE</scope>
    <source>
        <strain evidence="1">Dsil-2018</strain>
    </source>
</reference>
<dbReference type="EMBL" id="CM023472">
    <property type="protein sequence ID" value="KAH7960943.1"/>
    <property type="molecule type" value="Genomic_DNA"/>
</dbReference>
<comment type="caution">
    <text evidence="1">The sequence shown here is derived from an EMBL/GenBank/DDBJ whole genome shotgun (WGS) entry which is preliminary data.</text>
</comment>
<protein>
    <submittedName>
        <fullName evidence="1">Uncharacterized protein</fullName>
    </submittedName>
</protein>
<organism evidence="1 2">
    <name type="scientific">Dermacentor silvarum</name>
    <name type="common">Tick</name>
    <dbReference type="NCBI Taxonomy" id="543639"/>
    <lineage>
        <taxon>Eukaryota</taxon>
        <taxon>Metazoa</taxon>
        <taxon>Ecdysozoa</taxon>
        <taxon>Arthropoda</taxon>
        <taxon>Chelicerata</taxon>
        <taxon>Arachnida</taxon>
        <taxon>Acari</taxon>
        <taxon>Parasitiformes</taxon>
        <taxon>Ixodida</taxon>
        <taxon>Ixodoidea</taxon>
        <taxon>Ixodidae</taxon>
        <taxon>Rhipicephalinae</taxon>
        <taxon>Dermacentor</taxon>
    </lineage>
</organism>